<evidence type="ECO:0000313" key="2">
    <source>
        <dbReference type="Proteomes" id="UP000179860"/>
    </source>
</evidence>
<sequence>MLIVSAGLPHSSHSRPLIIYQFDHGALSRINARSTEAQRSELLLDLHRDHLRSAVLCTELQMRCTIHRSVRESRVPAQAMMNYDELDGSLVDALIAKHKSKLSAAKERQQDLVARAALNDLQKREQAQSLRRSLRRMDCNELHQ</sequence>
<dbReference type="EMBL" id="CP017562">
    <property type="protein sequence ID" value="QXE07266.1"/>
    <property type="molecule type" value="Genomic_DNA"/>
</dbReference>
<dbReference type="Proteomes" id="UP000179860">
    <property type="component" value="Chromosome 2"/>
</dbReference>
<accession>A0A8F4KJS6</accession>
<dbReference type="RefSeq" id="WP_027195168.1">
    <property type="nucleotide sequence ID" value="NZ_CP017562.2"/>
</dbReference>
<proteinExistence type="predicted"/>
<reference evidence="1" key="1">
    <citation type="submission" date="2016-09" db="EMBL/GenBank/DDBJ databases">
        <title>The Complete Genome of Burkholderia sprentiae wsm5005.</title>
        <authorList>
            <person name="De Meyer S."/>
            <person name="Wang P."/>
            <person name="Terpolilli J."/>
        </authorList>
    </citation>
    <scope>NUCLEOTIDE SEQUENCE [LARGE SCALE GENOMIC DNA]</scope>
    <source>
        <strain evidence="1">WSM5005</strain>
    </source>
</reference>
<name>A0A8F4KJS6_9BURK</name>
<protein>
    <submittedName>
        <fullName evidence="1">Uncharacterized protein</fullName>
    </submittedName>
</protein>
<gene>
    <name evidence="1" type="ORF">BJG93_36250</name>
</gene>
<dbReference type="AlphaFoldDB" id="A0A8F4KJS6"/>
<evidence type="ECO:0000313" key="1">
    <source>
        <dbReference type="EMBL" id="QXE07266.1"/>
    </source>
</evidence>
<organism evidence="1 2">
    <name type="scientific">Paraburkholderia sprentiae WSM5005</name>
    <dbReference type="NCBI Taxonomy" id="754502"/>
    <lineage>
        <taxon>Bacteria</taxon>
        <taxon>Pseudomonadati</taxon>
        <taxon>Pseudomonadota</taxon>
        <taxon>Betaproteobacteria</taxon>
        <taxon>Burkholderiales</taxon>
        <taxon>Burkholderiaceae</taxon>
        <taxon>Paraburkholderia</taxon>
    </lineage>
</organism>
<dbReference type="KEGG" id="pspw:BJG93_36250"/>
<keyword evidence="2" id="KW-1185">Reference proteome</keyword>